<dbReference type="NCBIfam" id="TIGR03357">
    <property type="entry name" value="VI_zyme"/>
    <property type="match status" value="1"/>
</dbReference>
<name>A0A3N7JRW1_9BURK</name>
<dbReference type="AlphaFoldDB" id="A0A3N7JRW1"/>
<accession>A0A3N7JRW1</accession>
<reference evidence="2 3" key="2">
    <citation type="submission" date="2018-12" db="EMBL/GenBank/DDBJ databases">
        <title>Rhizobacter gummiphilus sp. nov., a rubber-degrading bacterium isolated from the soil of a botanical garden in Japan.</title>
        <authorList>
            <person name="Shunsuke S.S."/>
        </authorList>
    </citation>
    <scope>NUCLEOTIDE SEQUENCE [LARGE SCALE GENOMIC DNA]</scope>
    <source>
        <strain evidence="2 3">S-16</strain>
    </source>
</reference>
<dbReference type="InterPro" id="IPR053176">
    <property type="entry name" value="T6SS_TssE1-like"/>
</dbReference>
<evidence type="ECO:0000313" key="3">
    <source>
        <dbReference type="Proteomes" id="UP000267464"/>
    </source>
</evidence>
<dbReference type="RefSeq" id="WP_124541463.1">
    <property type="nucleotide sequence ID" value="NZ_QUSW01000004.1"/>
</dbReference>
<feature type="domain" description="IraD/Gp25-like" evidence="1">
    <location>
        <begin position="33"/>
        <end position="131"/>
    </location>
</feature>
<protein>
    <submittedName>
        <fullName evidence="2">Type VI secretion system baseplate subunit TssE</fullName>
    </submittedName>
</protein>
<dbReference type="InterPro" id="IPR017737">
    <property type="entry name" value="TssE1-like"/>
</dbReference>
<dbReference type="Proteomes" id="UP000267464">
    <property type="component" value="Unassembled WGS sequence"/>
</dbReference>
<dbReference type="OrthoDB" id="119583at2"/>
<evidence type="ECO:0000313" key="2">
    <source>
        <dbReference type="EMBL" id="RQP23739.1"/>
    </source>
</evidence>
<organism evidence="2 3">
    <name type="scientific">Piscinibacter terrae</name>
    <dbReference type="NCBI Taxonomy" id="2496871"/>
    <lineage>
        <taxon>Bacteria</taxon>
        <taxon>Pseudomonadati</taxon>
        <taxon>Pseudomonadota</taxon>
        <taxon>Betaproteobacteria</taxon>
        <taxon>Burkholderiales</taxon>
        <taxon>Sphaerotilaceae</taxon>
        <taxon>Piscinibacter</taxon>
    </lineage>
</organism>
<dbReference type="SUPFAM" id="SSF160719">
    <property type="entry name" value="gpW/gp25-like"/>
    <property type="match status" value="1"/>
</dbReference>
<reference evidence="2 3" key="1">
    <citation type="submission" date="2018-08" db="EMBL/GenBank/DDBJ databases">
        <authorList>
            <person name="Khan S.A."/>
            <person name="Jeon C.O."/>
            <person name="Chun B.H."/>
            <person name="Jeong S.E."/>
        </authorList>
    </citation>
    <scope>NUCLEOTIDE SEQUENCE [LARGE SCALE GENOMIC DNA]</scope>
    <source>
        <strain evidence="2 3">S-16</strain>
    </source>
</reference>
<dbReference type="InterPro" id="IPR007048">
    <property type="entry name" value="IraD/Gp25-like"/>
</dbReference>
<dbReference type="Gene3D" id="3.10.450.40">
    <property type="match status" value="1"/>
</dbReference>
<keyword evidence="3" id="KW-1185">Reference proteome</keyword>
<sequence length="165" mass="18581">MNEKYSPSFLDRLIDTHGRPGSEHHVRLASLVQIKDNVARDLEALLNTRHGQDASELEAYPQARKSILSFGIADFSSQSLANPNHRREICRSIEQAIALHEPRLRQVDVSLSVESSTMNRLYFVIKAILVVDKGREHVSFDALLQPLTLQYSITQGRPSAAEARH</sequence>
<dbReference type="PANTHER" id="PTHR38595:SF1">
    <property type="entry name" value="TYPE VI SECRETION SYSTEM COMPONENT TSSE1"/>
    <property type="match status" value="1"/>
</dbReference>
<evidence type="ECO:0000259" key="1">
    <source>
        <dbReference type="Pfam" id="PF04965"/>
    </source>
</evidence>
<dbReference type="EMBL" id="QUSW01000004">
    <property type="protein sequence ID" value="RQP23739.1"/>
    <property type="molecule type" value="Genomic_DNA"/>
</dbReference>
<gene>
    <name evidence="2" type="primary">tssE</name>
    <name evidence="2" type="ORF">DZC73_16575</name>
</gene>
<dbReference type="PANTHER" id="PTHR38595">
    <property type="entry name" value="CYTOPLASMIC PROTEIN-RELATED"/>
    <property type="match status" value="1"/>
</dbReference>
<dbReference type="Pfam" id="PF04965">
    <property type="entry name" value="GPW_gp25"/>
    <property type="match status" value="1"/>
</dbReference>
<comment type="caution">
    <text evidence="2">The sequence shown here is derived from an EMBL/GenBank/DDBJ whole genome shotgun (WGS) entry which is preliminary data.</text>
</comment>
<proteinExistence type="predicted"/>